<dbReference type="AlphaFoldDB" id="A0A4Y1YLE9"/>
<dbReference type="HAMAP" id="MF_01209">
    <property type="entry name" value="CPSase_S_chain"/>
    <property type="match status" value="1"/>
</dbReference>
<evidence type="ECO:0000256" key="4">
    <source>
        <dbReference type="ARBA" id="ARBA00022598"/>
    </source>
</evidence>
<feature type="binding site" evidence="11">
    <location>
        <position position="237"/>
    </location>
    <ligand>
        <name>L-glutamine</name>
        <dbReference type="ChEBI" id="CHEBI:58359"/>
    </ligand>
</feature>
<dbReference type="SUPFAM" id="SSF52317">
    <property type="entry name" value="Class I glutamine amidotransferase-like"/>
    <property type="match status" value="1"/>
</dbReference>
<dbReference type="NCBIfam" id="TIGR01368">
    <property type="entry name" value="CPSaseIIsmall"/>
    <property type="match status" value="1"/>
</dbReference>
<dbReference type="InterPro" id="IPR036480">
    <property type="entry name" value="CarbP_synth_ssu_N_sf"/>
</dbReference>
<name>A0A4Y1YLE9_9PROT</name>
<evidence type="ECO:0000256" key="1">
    <source>
        <dbReference type="ARBA" id="ARBA00004812"/>
    </source>
</evidence>
<dbReference type="GO" id="GO:0006526">
    <property type="term" value="P:L-arginine biosynthetic process"/>
    <property type="evidence" value="ECO:0007669"/>
    <property type="project" value="UniProtKB-UniRule"/>
</dbReference>
<keyword evidence="14" id="KW-1185">Reference proteome</keyword>
<sequence length="374" mass="40297">MSDRPRAVLVLADGTVFHGDSIGAEGLAVGEVIFNTAMTGYQEILTDPSYSSQLVTLTYPSIGNTGVNSEDTESTQSAKVVHAAGLIIRNLSLVTSNWRCQQSLPDFLKQHNTLAISGVDTRKLTRILRKKGVLAGCIMAGRIDEAEALQQAQTFPGLIGMDLVRTVSCHQSWGFNGSQQNSELDQRVAVLDLGVRKSTLNKLAALGCRVTVYPAQTNAEKILAAQPDGIVLSSGPGDPQACNYAIETVRALLTSDIPVLGIHLGYQLIALAAGAKTIKMKVGHYGANHPVLELDSGQVIITSQNHGFVVDVDSLPANARITHRSLFDNGLQGFELTDYPVFCFQGQAETRVTSQTTDYLLSRFINRMTVNKQV</sequence>
<keyword evidence="4 11" id="KW-0436">Ligase</keyword>
<dbReference type="UniPathway" id="UPA00070">
    <property type="reaction ID" value="UER00115"/>
</dbReference>
<evidence type="ECO:0000256" key="3">
    <source>
        <dbReference type="ARBA" id="ARBA00007800"/>
    </source>
</evidence>
<feature type="domain" description="Carbamoyl-phosphate synthase small subunit N-terminal" evidence="12">
    <location>
        <begin position="5"/>
        <end position="139"/>
    </location>
</feature>
<dbReference type="EC" id="6.3.5.5" evidence="11"/>
<dbReference type="Gene3D" id="3.40.50.880">
    <property type="match status" value="1"/>
</dbReference>
<protein>
    <recommendedName>
        <fullName evidence="11">Carbamoyl phosphate synthase small chain</fullName>
        <ecNumber evidence="11">6.3.5.5</ecNumber>
    </recommendedName>
    <alternativeName>
        <fullName evidence="11">Carbamoyl phosphate synthetase glutamine chain</fullName>
    </alternativeName>
</protein>
<feature type="binding site" evidence="11">
    <location>
        <position position="308"/>
    </location>
    <ligand>
        <name>L-glutamine</name>
        <dbReference type="ChEBI" id="CHEBI:58359"/>
    </ligand>
</feature>
<feature type="binding site" evidence="11">
    <location>
        <position position="264"/>
    </location>
    <ligand>
        <name>L-glutamine</name>
        <dbReference type="ChEBI" id="CHEBI:58359"/>
    </ligand>
</feature>
<comment type="pathway">
    <text evidence="1 11">Pyrimidine metabolism; UMP biosynthesis via de novo pathway; (S)-dihydroorotate from bicarbonate: step 1/3.</text>
</comment>
<dbReference type="KEGG" id="nst:Nstercoris_01226"/>
<dbReference type="InterPro" id="IPR050472">
    <property type="entry name" value="Anth_synth/Amidotransfase"/>
</dbReference>
<keyword evidence="6 11" id="KW-0067">ATP-binding</keyword>
<comment type="similarity">
    <text evidence="3 11">Belongs to the CarA family.</text>
</comment>
<evidence type="ECO:0000313" key="13">
    <source>
        <dbReference type="EMBL" id="BBL34972.1"/>
    </source>
</evidence>
<keyword evidence="11" id="KW-0055">Arginine biosynthesis</keyword>
<dbReference type="PROSITE" id="PS51273">
    <property type="entry name" value="GATASE_TYPE_1"/>
    <property type="match status" value="1"/>
</dbReference>
<keyword evidence="11" id="KW-0028">Amino-acid biosynthesis</keyword>
<comment type="catalytic activity">
    <reaction evidence="10 11">
        <text>L-glutamine + H2O = L-glutamate + NH4(+)</text>
        <dbReference type="Rhea" id="RHEA:15889"/>
        <dbReference type="ChEBI" id="CHEBI:15377"/>
        <dbReference type="ChEBI" id="CHEBI:28938"/>
        <dbReference type="ChEBI" id="CHEBI:29985"/>
        <dbReference type="ChEBI" id="CHEBI:58359"/>
    </reaction>
</comment>
<feature type="active site" evidence="11">
    <location>
        <position position="349"/>
    </location>
</feature>
<dbReference type="SUPFAM" id="SSF52021">
    <property type="entry name" value="Carbamoyl phosphate synthetase, small subunit N-terminal domain"/>
    <property type="match status" value="1"/>
</dbReference>
<feature type="region of interest" description="CPSase" evidence="11">
    <location>
        <begin position="1"/>
        <end position="184"/>
    </location>
</feature>
<accession>A0A4Y1YLE9</accession>
<evidence type="ECO:0000256" key="2">
    <source>
        <dbReference type="ARBA" id="ARBA00005077"/>
    </source>
</evidence>
<reference evidence="13 14" key="1">
    <citation type="submission" date="2019-06" db="EMBL/GenBank/DDBJ databases">
        <title>Nitrosomonas stercoris KYUHI-S whole genome shotgun sequence.</title>
        <authorList>
            <person name="Nakagawa T."/>
            <person name="Tsuchiya Y."/>
            <person name="Takahashi R."/>
        </authorList>
    </citation>
    <scope>NUCLEOTIDE SEQUENCE [LARGE SCALE GENOMIC DNA]</scope>
    <source>
        <strain evidence="13 14">KYUHI-S</strain>
    </source>
</reference>
<keyword evidence="8 11" id="KW-0665">Pyrimidine biosynthesis</keyword>
<feature type="binding site" evidence="11">
    <location>
        <position position="305"/>
    </location>
    <ligand>
        <name>L-glutamine</name>
        <dbReference type="ChEBI" id="CHEBI:58359"/>
    </ligand>
</feature>
<dbReference type="Gene3D" id="3.50.30.20">
    <property type="entry name" value="Carbamoyl-phosphate synthase small subunit, N-terminal domain"/>
    <property type="match status" value="1"/>
</dbReference>
<dbReference type="GO" id="GO:0044205">
    <property type="term" value="P:'de novo' UMP biosynthetic process"/>
    <property type="evidence" value="ECO:0007669"/>
    <property type="project" value="UniProtKB-UniRule"/>
</dbReference>
<feature type="binding site" evidence="11">
    <location>
        <position position="267"/>
    </location>
    <ligand>
        <name>L-glutamine</name>
        <dbReference type="ChEBI" id="CHEBI:58359"/>
    </ligand>
</feature>
<evidence type="ECO:0000256" key="6">
    <source>
        <dbReference type="ARBA" id="ARBA00022840"/>
    </source>
</evidence>
<dbReference type="UniPathway" id="UPA00068">
    <property type="reaction ID" value="UER00171"/>
</dbReference>
<keyword evidence="7 11" id="KW-0315">Glutamine amidotransferase</keyword>
<comment type="catalytic activity">
    <reaction evidence="9 11">
        <text>hydrogencarbonate + L-glutamine + 2 ATP + H2O = carbamoyl phosphate + L-glutamate + 2 ADP + phosphate + 2 H(+)</text>
        <dbReference type="Rhea" id="RHEA:18633"/>
        <dbReference type="ChEBI" id="CHEBI:15377"/>
        <dbReference type="ChEBI" id="CHEBI:15378"/>
        <dbReference type="ChEBI" id="CHEBI:17544"/>
        <dbReference type="ChEBI" id="CHEBI:29985"/>
        <dbReference type="ChEBI" id="CHEBI:30616"/>
        <dbReference type="ChEBI" id="CHEBI:43474"/>
        <dbReference type="ChEBI" id="CHEBI:58228"/>
        <dbReference type="ChEBI" id="CHEBI:58359"/>
        <dbReference type="ChEBI" id="CHEBI:456216"/>
        <dbReference type="EC" id="6.3.5.5"/>
    </reaction>
</comment>
<evidence type="ECO:0000313" key="14">
    <source>
        <dbReference type="Proteomes" id="UP000316473"/>
    </source>
</evidence>
<evidence type="ECO:0000259" key="12">
    <source>
        <dbReference type="SMART" id="SM01097"/>
    </source>
</evidence>
<dbReference type="GO" id="GO:0004359">
    <property type="term" value="F:glutaminase activity"/>
    <property type="evidence" value="ECO:0007669"/>
    <property type="project" value="RHEA"/>
</dbReference>
<evidence type="ECO:0000256" key="11">
    <source>
        <dbReference type="HAMAP-Rule" id="MF_01209"/>
    </source>
</evidence>
<dbReference type="PANTHER" id="PTHR43418:SF7">
    <property type="entry name" value="CARBAMOYL-PHOSPHATE SYNTHASE SMALL CHAIN"/>
    <property type="match status" value="1"/>
</dbReference>
<dbReference type="GO" id="GO:0006541">
    <property type="term" value="P:glutamine metabolic process"/>
    <property type="evidence" value="ECO:0007669"/>
    <property type="project" value="InterPro"/>
</dbReference>
<dbReference type="SMART" id="SM01097">
    <property type="entry name" value="CPSase_sm_chain"/>
    <property type="match status" value="1"/>
</dbReference>
<dbReference type="FunFam" id="3.50.30.20:FF:000001">
    <property type="entry name" value="Carbamoyl-phosphate synthase small chain"/>
    <property type="match status" value="1"/>
</dbReference>
<dbReference type="GO" id="GO:0004088">
    <property type="term" value="F:carbamoyl-phosphate synthase (glutamine-hydrolyzing) activity"/>
    <property type="evidence" value="ECO:0007669"/>
    <property type="project" value="UniProtKB-UniRule"/>
</dbReference>
<comment type="subunit">
    <text evidence="11">Composed of two chains; the small (or glutamine) chain promotes the hydrolysis of glutamine to ammonia, which is used by the large (or ammonia) chain to synthesize carbamoyl phosphate. Tetramer of heterodimers (alpha,beta)4.</text>
</comment>
<organism evidence="13 14">
    <name type="scientific">Nitrosomonas stercoris</name>
    <dbReference type="NCBI Taxonomy" id="1444684"/>
    <lineage>
        <taxon>Bacteria</taxon>
        <taxon>Pseudomonadati</taxon>
        <taxon>Pseudomonadota</taxon>
        <taxon>Betaproteobacteria</taxon>
        <taxon>Nitrosomonadales</taxon>
        <taxon>Nitrosomonadaceae</taxon>
        <taxon>Nitrosomonas</taxon>
    </lineage>
</organism>
<dbReference type="GO" id="GO:0006207">
    <property type="term" value="P:'de novo' pyrimidine nucleobase biosynthetic process"/>
    <property type="evidence" value="ECO:0007669"/>
    <property type="project" value="InterPro"/>
</dbReference>
<dbReference type="InterPro" id="IPR002474">
    <property type="entry name" value="CarbamoylP_synth_ssu_N"/>
</dbReference>
<proteinExistence type="inferred from homology"/>
<comment type="function">
    <text evidence="11">Small subunit of the glutamine-dependent carbamoyl phosphate synthetase (CPSase). CPSase catalyzes the formation of carbamoyl phosphate from the ammonia moiety of glutamine, carbonate, and phosphate donated by ATP, constituting the first step of 2 biosynthetic pathways, one leading to arginine and/or urea and the other to pyrimidine nucleotides. The small subunit (glutamine amidotransferase) binds and cleaves glutamine to supply the large subunit with the substrate ammonia.</text>
</comment>
<comment type="caution">
    <text evidence="11">Lacks conserved residue(s) required for the propagation of feature annotation.</text>
</comment>
<dbReference type="EMBL" id="AP019755">
    <property type="protein sequence ID" value="BBL34972.1"/>
    <property type="molecule type" value="Genomic_DNA"/>
</dbReference>
<dbReference type="InterPro" id="IPR035686">
    <property type="entry name" value="CPSase_GATase1"/>
</dbReference>
<dbReference type="NCBIfam" id="NF009475">
    <property type="entry name" value="PRK12838.1"/>
    <property type="match status" value="1"/>
</dbReference>
<dbReference type="GO" id="GO:0005524">
    <property type="term" value="F:ATP binding"/>
    <property type="evidence" value="ECO:0007669"/>
    <property type="project" value="UniProtKB-UniRule"/>
</dbReference>
<keyword evidence="5 11" id="KW-0547">Nucleotide-binding</keyword>
<evidence type="ECO:0000256" key="10">
    <source>
        <dbReference type="ARBA" id="ARBA00049285"/>
    </source>
</evidence>
<feature type="binding site" evidence="11">
    <location>
        <position position="235"/>
    </location>
    <ligand>
        <name>L-glutamine</name>
        <dbReference type="ChEBI" id="CHEBI:58359"/>
    </ligand>
</feature>
<feature type="binding site" evidence="11">
    <location>
        <position position="49"/>
    </location>
    <ligand>
        <name>L-glutamine</name>
        <dbReference type="ChEBI" id="CHEBI:58359"/>
    </ligand>
</feature>
<evidence type="ECO:0000256" key="9">
    <source>
        <dbReference type="ARBA" id="ARBA00048816"/>
    </source>
</evidence>
<dbReference type="InterPro" id="IPR006274">
    <property type="entry name" value="CarbamoylP_synth_ssu"/>
</dbReference>
<dbReference type="PRINTS" id="PR00099">
    <property type="entry name" value="CPSGATASE"/>
</dbReference>
<dbReference type="Pfam" id="PF00988">
    <property type="entry name" value="CPSase_sm_chain"/>
    <property type="match status" value="1"/>
</dbReference>
<dbReference type="Proteomes" id="UP000316473">
    <property type="component" value="Chromosome"/>
</dbReference>
<evidence type="ECO:0000256" key="5">
    <source>
        <dbReference type="ARBA" id="ARBA00022741"/>
    </source>
</evidence>
<comment type="pathway">
    <text evidence="2 11">Amino-acid biosynthesis; L-arginine biosynthesis; carbamoyl phosphate from bicarbonate: step 1/1.</text>
</comment>
<feature type="binding site" evidence="11">
    <location>
        <position position="307"/>
    </location>
    <ligand>
        <name>L-glutamine</name>
        <dbReference type="ChEBI" id="CHEBI:58359"/>
    </ligand>
</feature>
<dbReference type="Pfam" id="PF00117">
    <property type="entry name" value="GATase"/>
    <property type="match status" value="1"/>
</dbReference>
<dbReference type="InterPro" id="IPR029062">
    <property type="entry name" value="Class_I_gatase-like"/>
</dbReference>
<dbReference type="CDD" id="cd01744">
    <property type="entry name" value="GATase1_CPSase"/>
    <property type="match status" value="1"/>
</dbReference>
<evidence type="ECO:0000256" key="7">
    <source>
        <dbReference type="ARBA" id="ARBA00022962"/>
    </source>
</evidence>
<dbReference type="PANTHER" id="PTHR43418">
    <property type="entry name" value="MULTIFUNCTIONAL TRYPTOPHAN BIOSYNTHESIS PROTEIN-RELATED"/>
    <property type="match status" value="1"/>
</dbReference>
<gene>
    <name evidence="11" type="primary">carA</name>
    <name evidence="13" type="ORF">Nstercoris_01226</name>
</gene>
<evidence type="ECO:0000256" key="8">
    <source>
        <dbReference type="ARBA" id="ARBA00022975"/>
    </source>
</evidence>
<dbReference type="InterPro" id="IPR017926">
    <property type="entry name" value="GATASE"/>
</dbReference>